<accession>A0ABV1G6D0</accession>
<keyword evidence="2" id="KW-1185">Reference proteome</keyword>
<name>A0ABV1G6D0_9FIRM</name>
<organism evidence="1 2">
    <name type="scientific">Faecousia intestinalis</name>
    <dbReference type="NCBI Taxonomy" id="3133167"/>
    <lineage>
        <taxon>Bacteria</taxon>
        <taxon>Bacillati</taxon>
        <taxon>Bacillota</taxon>
        <taxon>Clostridia</taxon>
        <taxon>Eubacteriales</taxon>
        <taxon>Oscillospiraceae</taxon>
        <taxon>Faecousia</taxon>
    </lineage>
</organism>
<comment type="caution">
    <text evidence="1">The sequence shown here is derived from an EMBL/GenBank/DDBJ whole genome shotgun (WGS) entry which is preliminary data.</text>
</comment>
<evidence type="ECO:0000313" key="1">
    <source>
        <dbReference type="EMBL" id="MEQ2510972.1"/>
    </source>
</evidence>
<dbReference type="Proteomes" id="UP001491552">
    <property type="component" value="Unassembled WGS sequence"/>
</dbReference>
<reference evidence="1 2" key="1">
    <citation type="submission" date="2024-03" db="EMBL/GenBank/DDBJ databases">
        <title>Human intestinal bacterial collection.</title>
        <authorList>
            <person name="Pauvert C."/>
            <person name="Hitch T.C.A."/>
            <person name="Clavel T."/>
        </authorList>
    </citation>
    <scope>NUCLEOTIDE SEQUENCE [LARGE SCALE GENOMIC DNA]</scope>
    <source>
        <strain evidence="1 2">CLA-AA-H192</strain>
    </source>
</reference>
<dbReference type="RefSeq" id="WP_349135669.1">
    <property type="nucleotide sequence ID" value="NZ_JBBMFF010000205.1"/>
</dbReference>
<sequence>MIYHGSCISGLHTIKANSKSHSTGRLVAYFSEDRCYALVCCRIKAENFVTMGVGADGRQHYFERFPNQLESLYKGRQGYIYLLDSTDGLTHGKGHSWESEHDVPVSQCESIADVYSEILREESLGNIIIHRYAEIDPAEQTEHANYIRDHITDEGDEMAKFYRTHFSALWD</sequence>
<gene>
    <name evidence="1" type="ORF">WMO66_06895</name>
</gene>
<proteinExistence type="predicted"/>
<evidence type="ECO:0000313" key="2">
    <source>
        <dbReference type="Proteomes" id="UP001491552"/>
    </source>
</evidence>
<dbReference type="EMBL" id="JBBMFF010000205">
    <property type="protein sequence ID" value="MEQ2510972.1"/>
    <property type="molecule type" value="Genomic_DNA"/>
</dbReference>
<protein>
    <submittedName>
        <fullName evidence="1">Uncharacterized protein</fullName>
    </submittedName>
</protein>